<organism evidence="1 2">
    <name type="scientific">Fibrella forsythiae</name>
    <dbReference type="NCBI Taxonomy" id="2817061"/>
    <lineage>
        <taxon>Bacteria</taxon>
        <taxon>Pseudomonadati</taxon>
        <taxon>Bacteroidota</taxon>
        <taxon>Cytophagia</taxon>
        <taxon>Cytophagales</taxon>
        <taxon>Spirosomataceae</taxon>
        <taxon>Fibrella</taxon>
    </lineage>
</organism>
<evidence type="ECO:0000313" key="1">
    <source>
        <dbReference type="EMBL" id="MBO0953309.1"/>
    </source>
</evidence>
<sequence length="263" mass="30643">MKPTARSQTRLLQTQLLALLEAMPSLVVNQPEAWDINGPRHFLRQGYRVHYLPTEVMAQFAPFVGQSFEKVKLINYLQPAVKLTYYDKHKYWLIKSPQIGALERQTEIDRYLSLLEKQQGKLLQRQLDILSPGGETRLQQQLSALEAEQALWRQIRDEPQAWELVLSTYYSEYRYWYISWKYHLDELTFGNATSHLLSPIRDRSGQILETKLNVVFVDTGAILLTHDHQHKQIADYLAGFPVRSHDLKAQLFARPIQEDAPAE</sequence>
<keyword evidence="2" id="KW-1185">Reference proteome</keyword>
<proteinExistence type="predicted"/>
<protein>
    <submittedName>
        <fullName evidence="1">Uncharacterized protein</fullName>
    </submittedName>
</protein>
<dbReference type="RefSeq" id="WP_207333261.1">
    <property type="nucleotide sequence ID" value="NZ_JAFMYW010000033.1"/>
</dbReference>
<gene>
    <name evidence="1" type="ORF">J2I46_32365</name>
</gene>
<dbReference type="Proteomes" id="UP000664628">
    <property type="component" value="Unassembled WGS sequence"/>
</dbReference>
<evidence type="ECO:0000313" key="2">
    <source>
        <dbReference type="Proteomes" id="UP000664628"/>
    </source>
</evidence>
<dbReference type="EMBL" id="JAFMYW010000033">
    <property type="protein sequence ID" value="MBO0953309.1"/>
    <property type="molecule type" value="Genomic_DNA"/>
</dbReference>
<name>A0ABS3JVV2_9BACT</name>
<accession>A0ABS3JVV2</accession>
<reference evidence="1 2" key="1">
    <citation type="submission" date="2021-03" db="EMBL/GenBank/DDBJ databases">
        <title>Fibrella sp. HMF5405 genome sequencing and assembly.</title>
        <authorList>
            <person name="Kang H."/>
            <person name="Kim H."/>
            <person name="Bae S."/>
            <person name="Joh K."/>
        </authorList>
    </citation>
    <scope>NUCLEOTIDE SEQUENCE [LARGE SCALE GENOMIC DNA]</scope>
    <source>
        <strain evidence="1 2">HMF5405</strain>
    </source>
</reference>
<comment type="caution">
    <text evidence="1">The sequence shown here is derived from an EMBL/GenBank/DDBJ whole genome shotgun (WGS) entry which is preliminary data.</text>
</comment>